<protein>
    <submittedName>
        <fullName evidence="3">Multifunctional transcriptional regulator/nicotinamide-nucleotide adenylyltransferase/ribosylnicotinamide kinase NadR</fullName>
        <ecNumber evidence="3">2.7.1.22</ecNumber>
        <ecNumber evidence="3">2.7.7.1</ecNumber>
    </submittedName>
</protein>
<dbReference type="NCBIfam" id="NF005988">
    <property type="entry name" value="PRK08099.1"/>
    <property type="match status" value="1"/>
</dbReference>
<evidence type="ECO:0000313" key="3">
    <source>
        <dbReference type="EMBL" id="RNB78405.1"/>
    </source>
</evidence>
<keyword evidence="1" id="KW-0547">Nucleotide-binding</keyword>
<dbReference type="InterPro" id="IPR038727">
    <property type="entry name" value="NadR/Ttd14_AAA_dom"/>
</dbReference>
<dbReference type="InterPro" id="IPR016429">
    <property type="entry name" value="NAD_NadR"/>
</dbReference>
<dbReference type="PIRSF" id="PIRSF004776">
    <property type="entry name" value="NadR_NMNAT/RNK"/>
    <property type="match status" value="1"/>
</dbReference>
<evidence type="ECO:0000313" key="4">
    <source>
        <dbReference type="Proteomes" id="UP000281915"/>
    </source>
</evidence>
<dbReference type="GO" id="GO:0000166">
    <property type="term" value="F:nucleotide binding"/>
    <property type="evidence" value="ECO:0007669"/>
    <property type="project" value="UniProtKB-KW"/>
</dbReference>
<evidence type="ECO:0000256" key="1">
    <source>
        <dbReference type="PIRSR" id="PIRSR004776-1"/>
    </source>
</evidence>
<dbReference type="Proteomes" id="UP000281915">
    <property type="component" value="Unassembled WGS sequence"/>
</dbReference>
<dbReference type="EMBL" id="RHHT01000025">
    <property type="protein sequence ID" value="RNB78405.1"/>
    <property type="molecule type" value="Genomic_DNA"/>
</dbReference>
<organism evidence="3 4">
    <name type="scientific">Brevibacillus panacihumi</name>
    <dbReference type="NCBI Taxonomy" id="497735"/>
    <lineage>
        <taxon>Bacteria</taxon>
        <taxon>Bacillati</taxon>
        <taxon>Bacillota</taxon>
        <taxon>Bacilli</taxon>
        <taxon>Bacillales</taxon>
        <taxon>Paenibacillaceae</taxon>
        <taxon>Brevibacillus</taxon>
    </lineage>
</organism>
<accession>A0A3M8CU76</accession>
<reference evidence="3 4" key="1">
    <citation type="submission" date="2018-10" db="EMBL/GenBank/DDBJ databases">
        <title>Phylogenomics of Brevibacillus.</title>
        <authorList>
            <person name="Dunlap C."/>
        </authorList>
    </citation>
    <scope>NUCLEOTIDE SEQUENCE [LARGE SCALE GENOMIC DNA]</scope>
    <source>
        <strain evidence="3 4">JCM 15085</strain>
    </source>
</reference>
<dbReference type="Gene3D" id="3.40.50.620">
    <property type="entry name" value="HUPs"/>
    <property type="match status" value="1"/>
</dbReference>
<keyword evidence="3" id="KW-0418">Kinase</keyword>
<dbReference type="EC" id="2.7.7.1" evidence="3"/>
<keyword evidence="3" id="KW-0548">Nucleotidyltransferase</keyword>
<dbReference type="GO" id="GO:0000309">
    <property type="term" value="F:nicotinamide-nucleotide adenylyltransferase activity"/>
    <property type="evidence" value="ECO:0007669"/>
    <property type="project" value="UniProtKB-EC"/>
</dbReference>
<dbReference type="GO" id="GO:0050262">
    <property type="term" value="F:ribosylnicotinamide kinase activity"/>
    <property type="evidence" value="ECO:0007669"/>
    <property type="project" value="UniProtKB-EC"/>
</dbReference>
<dbReference type="AlphaFoldDB" id="A0A3M8CU76"/>
<keyword evidence="3" id="KW-0808">Transferase</keyword>
<dbReference type="Gene3D" id="3.40.50.300">
    <property type="entry name" value="P-loop containing nucleotide triphosphate hydrolases"/>
    <property type="match status" value="1"/>
</dbReference>
<dbReference type="Pfam" id="PF13521">
    <property type="entry name" value="AAA_28"/>
    <property type="match status" value="1"/>
</dbReference>
<dbReference type="EC" id="2.7.1.22" evidence="3"/>
<dbReference type="SUPFAM" id="SSF52540">
    <property type="entry name" value="P-loop containing nucleoside triphosphate hydrolases"/>
    <property type="match status" value="1"/>
</dbReference>
<gene>
    <name evidence="3" type="primary">nadR</name>
    <name evidence="3" type="ORF">EDM58_11415</name>
</gene>
<dbReference type="InterPro" id="IPR027417">
    <property type="entry name" value="P-loop_NTPase"/>
</dbReference>
<feature type="binding site" evidence="1">
    <location>
        <begin position="113"/>
        <end position="115"/>
    </location>
    <ligand>
        <name>NAD(+)</name>
        <dbReference type="ChEBI" id="CHEBI:57540"/>
        <label>1</label>
    </ligand>
</feature>
<proteinExistence type="predicted"/>
<name>A0A3M8CU76_9BACL</name>
<dbReference type="InterPro" id="IPR014729">
    <property type="entry name" value="Rossmann-like_a/b/a_fold"/>
</dbReference>
<dbReference type="InterPro" id="IPR052735">
    <property type="entry name" value="NAD_biosynth-regulator"/>
</dbReference>
<dbReference type="GO" id="GO:0009435">
    <property type="term" value="P:NAD+ biosynthetic process"/>
    <property type="evidence" value="ECO:0007669"/>
    <property type="project" value="InterPro"/>
</dbReference>
<dbReference type="PANTHER" id="PTHR37512">
    <property type="entry name" value="TRIFUNCTIONAL NAD BIOSYNTHESIS/REGULATOR PROTEIN NADR"/>
    <property type="match status" value="1"/>
</dbReference>
<sequence>MKPGTVGMYGGKFLPCPHMGHVYAMIRASTMVDELHVIVTYDEAYEQKLCEDGVIPYIPVRVRLRWWTQLTKEMPHVHVHAVHQPETGQMADWHIGAQGILAAIGKPLDAVFSSETAYTPIFGELYPDAQHILIDPKREVYPISGSMLRKEGVLKHWNMLPAIVQPHFVKKVVVVGTESCGKSTLVRNLANLYNTTYVEEWGRTYYERLGNCEDITLPEDYPEIAFEHKYHEKVQGAKANKVLFIDTEAIVTQYFSMLYVGKRQPILDEIARLQQYDLWLFLEPDVEWVDDGTRSFGEEQVRQENNRLLKELLKEFGVRCHSISGNYQERLEQAMVHVNALLDRTLVQNNKMK</sequence>
<comment type="caution">
    <text evidence="3">The sequence shown here is derived from an EMBL/GenBank/DDBJ whole genome shotgun (WGS) entry which is preliminary data.</text>
</comment>
<dbReference type="RefSeq" id="WP_122913456.1">
    <property type="nucleotide sequence ID" value="NZ_RHHT01000025.1"/>
</dbReference>
<evidence type="ECO:0000259" key="2">
    <source>
        <dbReference type="Pfam" id="PF13521"/>
    </source>
</evidence>
<feature type="binding site" evidence="1">
    <location>
        <position position="18"/>
    </location>
    <ligand>
        <name>NAD(+)</name>
        <dbReference type="ChEBI" id="CHEBI:57540"/>
        <label>1</label>
    </ligand>
</feature>
<dbReference type="PANTHER" id="PTHR37512:SF1">
    <property type="entry name" value="NADR_TTD14 AAA DOMAIN-CONTAINING PROTEIN"/>
    <property type="match status" value="1"/>
</dbReference>
<dbReference type="SUPFAM" id="SSF52374">
    <property type="entry name" value="Nucleotidylyl transferase"/>
    <property type="match status" value="1"/>
</dbReference>
<feature type="domain" description="NadR/Ttd14 AAA" evidence="2">
    <location>
        <begin position="171"/>
        <end position="330"/>
    </location>
</feature>